<name>A0ACC2F706_DALPE</name>
<keyword evidence="2" id="KW-1185">Reference proteome</keyword>
<organism evidence="1 2">
    <name type="scientific">Dallia pectoralis</name>
    <name type="common">Alaska blackfish</name>
    <dbReference type="NCBI Taxonomy" id="75939"/>
    <lineage>
        <taxon>Eukaryota</taxon>
        <taxon>Metazoa</taxon>
        <taxon>Chordata</taxon>
        <taxon>Craniata</taxon>
        <taxon>Vertebrata</taxon>
        <taxon>Euteleostomi</taxon>
        <taxon>Actinopterygii</taxon>
        <taxon>Neopterygii</taxon>
        <taxon>Teleostei</taxon>
        <taxon>Protacanthopterygii</taxon>
        <taxon>Esociformes</taxon>
        <taxon>Umbridae</taxon>
        <taxon>Dallia</taxon>
    </lineage>
</organism>
<dbReference type="Proteomes" id="UP001157502">
    <property type="component" value="Chromosome 33"/>
</dbReference>
<dbReference type="EMBL" id="CM055760">
    <property type="protein sequence ID" value="KAJ7987139.1"/>
    <property type="molecule type" value="Genomic_DNA"/>
</dbReference>
<protein>
    <submittedName>
        <fullName evidence="1">Uncharacterized protein</fullName>
    </submittedName>
</protein>
<evidence type="ECO:0000313" key="2">
    <source>
        <dbReference type="Proteomes" id="UP001157502"/>
    </source>
</evidence>
<accession>A0ACC2F706</accession>
<comment type="caution">
    <text evidence="1">The sequence shown here is derived from an EMBL/GenBank/DDBJ whole genome shotgun (WGS) entry which is preliminary data.</text>
</comment>
<reference evidence="1" key="1">
    <citation type="submission" date="2021-05" db="EMBL/GenBank/DDBJ databases">
        <authorList>
            <person name="Pan Q."/>
            <person name="Jouanno E."/>
            <person name="Zahm M."/>
            <person name="Klopp C."/>
            <person name="Cabau C."/>
            <person name="Louis A."/>
            <person name="Berthelot C."/>
            <person name="Parey E."/>
            <person name="Roest Crollius H."/>
            <person name="Montfort J."/>
            <person name="Robinson-Rechavi M."/>
            <person name="Bouchez O."/>
            <person name="Lampietro C."/>
            <person name="Lopez Roques C."/>
            <person name="Donnadieu C."/>
            <person name="Postlethwait J."/>
            <person name="Bobe J."/>
            <person name="Dillon D."/>
            <person name="Chandos A."/>
            <person name="von Hippel F."/>
            <person name="Guiguen Y."/>
        </authorList>
    </citation>
    <scope>NUCLEOTIDE SEQUENCE</scope>
    <source>
        <tissue evidence="1">Blood</tissue>
    </source>
</reference>
<proteinExistence type="predicted"/>
<gene>
    <name evidence="1" type="ORF">DPEC_G00335660</name>
</gene>
<sequence>MAISPSEIRYVLLEWTEGEDKGAHSILALDCVRNFTVKDFLERTEKTEKLVEWRKGRQPWPVHRAKIVDVANGERSHTRAKKRPHIPNSKYSEQQGQTEKASKKRVDNKKVGASKNKHQEGEKQEEGHGRPSKNKWASEEEERIGDEEDIVQPSKKKTAAEFRKNLDEEMWERRKLDQMQRNLQELRNEVNSLKNENARLKDIIISQIPQMKSDLAIIAQKKTGRTPVEDLDSSFSNFGEVQPTPERRQSPEETEPFKESPMVTERFRETPQIEVIKGSGVFCQAEAWKAARLAISATAMVRNLLLGTFDLETLLKSNLNGIKQHVPNLFCP</sequence>
<evidence type="ECO:0000313" key="1">
    <source>
        <dbReference type="EMBL" id="KAJ7987139.1"/>
    </source>
</evidence>